<evidence type="ECO:0000256" key="1">
    <source>
        <dbReference type="ARBA" id="ARBA00022729"/>
    </source>
</evidence>
<gene>
    <name evidence="4" type="ORF">MSL71_27470</name>
</gene>
<dbReference type="Proteomes" id="UP000507962">
    <property type="component" value="Unassembled WGS sequence"/>
</dbReference>
<dbReference type="PROSITE" id="PS51257">
    <property type="entry name" value="PROKAR_LIPOPROTEIN"/>
    <property type="match status" value="1"/>
</dbReference>
<dbReference type="SUPFAM" id="SSF54534">
    <property type="entry name" value="FKBP-like"/>
    <property type="match status" value="1"/>
</dbReference>
<dbReference type="PANTHER" id="PTHR47637">
    <property type="entry name" value="CHAPERONE SURA"/>
    <property type="match status" value="1"/>
</dbReference>
<dbReference type="EMBL" id="CAADHO010000004">
    <property type="protein sequence ID" value="VFQ45090.1"/>
    <property type="molecule type" value="Genomic_DNA"/>
</dbReference>
<keyword evidence="5" id="KW-1185">Reference proteome</keyword>
<feature type="domain" description="PpiC" evidence="3">
    <location>
        <begin position="125"/>
        <end position="227"/>
    </location>
</feature>
<dbReference type="PROSITE" id="PS50198">
    <property type="entry name" value="PPIC_PPIASE_2"/>
    <property type="match status" value="1"/>
</dbReference>
<dbReference type="GO" id="GO:0003755">
    <property type="term" value="F:peptidyl-prolyl cis-trans isomerase activity"/>
    <property type="evidence" value="ECO:0007669"/>
    <property type="project" value="UniProtKB-KW"/>
</dbReference>
<name>A0A4U8YMU2_9BACT</name>
<dbReference type="InterPro" id="IPR050280">
    <property type="entry name" value="OMP_Chaperone_SurA"/>
</dbReference>
<dbReference type="Gene3D" id="3.10.50.40">
    <property type="match status" value="1"/>
</dbReference>
<evidence type="ECO:0000259" key="3">
    <source>
        <dbReference type="PROSITE" id="PS50198"/>
    </source>
</evidence>
<sequence>MKRVGVAFILAFFLVACGDKTQDLADINGKKVSKQTFQTFLKFKRISISDENKKKRLLDDYLNREALSLSIEKSEAMDPSLIEVEIDEFRKEMLISRYFEKYLRDTVTDQAVKNYYDTHVTEYEVRKAKVAHILLRTNPKMGEIERKAKLTTAGEAFSKARTGEDFAELAKAYSEDKMSARKGGEIGWLKEGSISPSFSARVFSMEQGEISEPLETPFGFHVIKLIEAPRTVRKPFDEVKGNIRYQLRNEAKKAEMERLLATVTIKKY</sequence>
<evidence type="ECO:0000313" key="4">
    <source>
        <dbReference type="EMBL" id="VFQ45090.1"/>
    </source>
</evidence>
<organism evidence="4 5">
    <name type="scientific">Desulfoluna butyratoxydans</name>
    <dbReference type="NCBI Taxonomy" id="231438"/>
    <lineage>
        <taxon>Bacteria</taxon>
        <taxon>Pseudomonadati</taxon>
        <taxon>Thermodesulfobacteriota</taxon>
        <taxon>Desulfobacteria</taxon>
        <taxon>Desulfobacterales</taxon>
        <taxon>Desulfolunaceae</taxon>
        <taxon>Desulfoluna</taxon>
    </lineage>
</organism>
<evidence type="ECO:0000256" key="2">
    <source>
        <dbReference type="PROSITE-ProRule" id="PRU00278"/>
    </source>
</evidence>
<dbReference type="InterPro" id="IPR023058">
    <property type="entry name" value="PPIase_PpiC_CS"/>
</dbReference>
<dbReference type="InterPro" id="IPR000297">
    <property type="entry name" value="PPIase_PpiC"/>
</dbReference>
<accession>A0A4U8YMU2</accession>
<dbReference type="InterPro" id="IPR027304">
    <property type="entry name" value="Trigger_fact/SurA_dom_sf"/>
</dbReference>
<dbReference type="PROSITE" id="PS01096">
    <property type="entry name" value="PPIC_PPIASE_1"/>
    <property type="match status" value="1"/>
</dbReference>
<dbReference type="RefSeq" id="WP_180141245.1">
    <property type="nucleotide sequence ID" value="NZ_CAADHO010000004.1"/>
</dbReference>
<keyword evidence="1" id="KW-0732">Signal</keyword>
<dbReference type="SUPFAM" id="SSF109998">
    <property type="entry name" value="Triger factor/SurA peptide-binding domain-like"/>
    <property type="match status" value="1"/>
</dbReference>
<keyword evidence="2" id="KW-0697">Rotamase</keyword>
<dbReference type="PANTHER" id="PTHR47637:SF1">
    <property type="entry name" value="CHAPERONE SURA"/>
    <property type="match status" value="1"/>
</dbReference>
<evidence type="ECO:0000313" key="5">
    <source>
        <dbReference type="Proteomes" id="UP000507962"/>
    </source>
</evidence>
<protein>
    <submittedName>
        <fullName evidence="4">Trigger factor/sura domain</fullName>
    </submittedName>
</protein>
<dbReference type="AlphaFoldDB" id="A0A4U8YMU2"/>
<keyword evidence="2" id="KW-0413">Isomerase</keyword>
<proteinExistence type="predicted"/>
<reference evidence="4 5" key="1">
    <citation type="submission" date="2019-03" db="EMBL/GenBank/DDBJ databases">
        <authorList>
            <person name="Nijsse B."/>
        </authorList>
    </citation>
    <scope>NUCLEOTIDE SEQUENCE [LARGE SCALE GENOMIC DNA]</scope>
    <source>
        <strain evidence="4">Desulfoluna butyratoxydans MSL71</strain>
    </source>
</reference>
<dbReference type="Pfam" id="PF00639">
    <property type="entry name" value="Rotamase"/>
    <property type="match status" value="1"/>
</dbReference>
<dbReference type="InterPro" id="IPR046357">
    <property type="entry name" value="PPIase_dom_sf"/>
</dbReference>